<dbReference type="RefSeq" id="WP_004077935.1">
    <property type="nucleotide sequence ID" value="NZ_CM001436.1"/>
</dbReference>
<evidence type="ECO:0000313" key="1">
    <source>
        <dbReference type="EMBL" id="EHQ35926.1"/>
    </source>
</evidence>
<evidence type="ECO:0000313" key="2">
    <source>
        <dbReference type="Proteomes" id="UP000005741"/>
    </source>
</evidence>
<dbReference type="HOGENOM" id="CLU_2820893_0_0_2"/>
<sequence length="66" mass="8314">MALKIKQLERVSHKPHYRRKNLYGSRWEREVRYPEMRAEEHPDINFEHHGLRGFKGPKRWRRKNYI</sequence>
<dbReference type="Proteomes" id="UP000005741">
    <property type="component" value="Chromosome"/>
</dbReference>
<dbReference type="EMBL" id="CM001436">
    <property type="protein sequence ID" value="EHQ35926.1"/>
    <property type="molecule type" value="Genomic_DNA"/>
</dbReference>
<name>H1YXS7_9EURY</name>
<gene>
    <name evidence="1" type="ORF">Metlim_1825</name>
</gene>
<accession>H1YXS7</accession>
<proteinExistence type="predicted"/>
<reference evidence="1 2" key="1">
    <citation type="submission" date="2011-10" db="EMBL/GenBank/DDBJ databases">
        <title>The Improved High-Quality Draft genome of Methanoplanus limicola DSM 2279.</title>
        <authorList>
            <consortium name="US DOE Joint Genome Institute (JGI-PGF)"/>
            <person name="Lucas S."/>
            <person name="Copeland A."/>
            <person name="Lapidus A."/>
            <person name="Glavina del Rio T."/>
            <person name="Dalin E."/>
            <person name="Tice H."/>
            <person name="Bruce D."/>
            <person name="Goodwin L."/>
            <person name="Pitluck S."/>
            <person name="Peters L."/>
            <person name="Mikhailova N."/>
            <person name="Lu M."/>
            <person name="Kyrpides N."/>
            <person name="Mavromatis K."/>
            <person name="Ivanova N."/>
            <person name="Markowitz V."/>
            <person name="Cheng J.-F."/>
            <person name="Hugenholtz P."/>
            <person name="Woyke T."/>
            <person name="Wu D."/>
            <person name="Wirth R."/>
            <person name="Brambilla E.-M."/>
            <person name="Klenk H.-P."/>
            <person name="Eisen J.A."/>
        </authorList>
    </citation>
    <scope>NUCLEOTIDE SEQUENCE [LARGE SCALE GENOMIC DNA]</scope>
    <source>
        <strain evidence="1 2">DSM 2279</strain>
    </source>
</reference>
<organism evidence="1 2">
    <name type="scientific">Methanoplanus limicola DSM 2279</name>
    <dbReference type="NCBI Taxonomy" id="937775"/>
    <lineage>
        <taxon>Archaea</taxon>
        <taxon>Methanobacteriati</taxon>
        <taxon>Methanobacteriota</taxon>
        <taxon>Stenosarchaea group</taxon>
        <taxon>Methanomicrobia</taxon>
        <taxon>Methanomicrobiales</taxon>
        <taxon>Methanomicrobiaceae</taxon>
        <taxon>Methanoplanus</taxon>
    </lineage>
</organism>
<protein>
    <submittedName>
        <fullName evidence="1">Uncharacterized protein</fullName>
    </submittedName>
</protein>
<dbReference type="InParanoid" id="H1YXS7"/>
<dbReference type="AlphaFoldDB" id="H1YXS7"/>
<keyword evidence="2" id="KW-1185">Reference proteome</keyword>